<dbReference type="EC" id="2.7.7.48" evidence="6"/>
<dbReference type="GO" id="GO:0006351">
    <property type="term" value="P:DNA-templated transcription"/>
    <property type="evidence" value="ECO:0007669"/>
    <property type="project" value="InterPro"/>
</dbReference>
<dbReference type="GO" id="GO:0000166">
    <property type="term" value="F:nucleotide binding"/>
    <property type="evidence" value="ECO:0007669"/>
    <property type="project" value="UniProtKB-KW"/>
</dbReference>
<dbReference type="InterPro" id="IPR001795">
    <property type="entry name" value="RNA-dir_pol_luteovirus"/>
</dbReference>
<keyword evidence="1 6" id="KW-0808">Transferase</keyword>
<comment type="catalytic activity">
    <reaction evidence="5 6">
        <text>RNA(n) + a ribonucleoside 5'-triphosphate = RNA(n+1) + diphosphate</text>
        <dbReference type="Rhea" id="RHEA:21248"/>
        <dbReference type="Rhea" id="RHEA-COMP:14527"/>
        <dbReference type="Rhea" id="RHEA-COMP:17342"/>
        <dbReference type="ChEBI" id="CHEBI:33019"/>
        <dbReference type="ChEBI" id="CHEBI:61557"/>
        <dbReference type="ChEBI" id="CHEBI:140395"/>
        <dbReference type="EC" id="2.7.7.48"/>
    </reaction>
</comment>
<dbReference type="GO" id="GO:0039694">
    <property type="term" value="P:viral RNA genome replication"/>
    <property type="evidence" value="ECO:0007669"/>
    <property type="project" value="InterPro"/>
</dbReference>
<keyword evidence="3 6" id="KW-0547">Nucleotide-binding</keyword>
<name>A0A894KJ00_9VIRU</name>
<evidence type="ECO:0000256" key="4">
    <source>
        <dbReference type="ARBA" id="ARBA00022953"/>
    </source>
</evidence>
<evidence type="ECO:0000256" key="2">
    <source>
        <dbReference type="ARBA" id="ARBA00022695"/>
    </source>
</evidence>
<evidence type="ECO:0000256" key="5">
    <source>
        <dbReference type="ARBA" id="ARBA00048744"/>
    </source>
</evidence>
<proteinExistence type="predicted"/>
<keyword evidence="4 6" id="KW-0693">Viral RNA replication</keyword>
<evidence type="ECO:0000256" key="3">
    <source>
        <dbReference type="ARBA" id="ARBA00022741"/>
    </source>
</evidence>
<dbReference type="Pfam" id="PF02123">
    <property type="entry name" value="RdRP_4"/>
    <property type="match status" value="1"/>
</dbReference>
<evidence type="ECO:0000256" key="1">
    <source>
        <dbReference type="ARBA" id="ARBA00022679"/>
    </source>
</evidence>
<keyword evidence="2 6" id="KW-0548">Nucleotidyltransferase</keyword>
<evidence type="ECO:0000313" key="8">
    <source>
        <dbReference type="EMBL" id="QRW41683.1"/>
    </source>
</evidence>
<dbReference type="InterPro" id="IPR007094">
    <property type="entry name" value="RNA-dir_pol_PSvirus"/>
</dbReference>
<evidence type="ECO:0000259" key="7">
    <source>
        <dbReference type="PROSITE" id="PS50507"/>
    </source>
</evidence>
<dbReference type="EMBL" id="MW434134">
    <property type="protein sequence ID" value="QRW41683.1"/>
    <property type="molecule type" value="Genomic_RNA"/>
</dbReference>
<reference evidence="8" key="1">
    <citation type="journal article" date="2020" name="bioRxiv">
        <title>Single mosquito metatranscriptomics identifies vectors, emerging pathogens and reservoirs in one assay.</title>
        <authorList>
            <person name="Batson J."/>
            <person name="Dudas G."/>
            <person name="Haas-Stapleton E."/>
            <person name="Kistler A.L."/>
            <person name="Li L.M."/>
            <person name="Logan P."/>
            <person name="Ratnasiri K."/>
            <person name="Retallack H."/>
        </authorList>
    </citation>
    <scope>NUCLEOTIDE SEQUENCE</scope>
    <source>
        <strain evidence="8">CMS001_060_ALCO</strain>
    </source>
</reference>
<dbReference type="PROSITE" id="PS50507">
    <property type="entry name" value="RDRP_SSRNA_POS"/>
    <property type="match status" value="1"/>
</dbReference>
<dbReference type="PRINTS" id="PR00914">
    <property type="entry name" value="LVIRUSRNAPOL"/>
</dbReference>
<dbReference type="GO" id="GO:0003723">
    <property type="term" value="F:RNA binding"/>
    <property type="evidence" value="ECO:0007669"/>
    <property type="project" value="InterPro"/>
</dbReference>
<feature type="domain" description="RdRp catalytic" evidence="7">
    <location>
        <begin position="206"/>
        <end position="321"/>
    </location>
</feature>
<dbReference type="SUPFAM" id="SSF56672">
    <property type="entry name" value="DNA/RNA polymerases"/>
    <property type="match status" value="1"/>
</dbReference>
<sequence>MESVKIPSSEERESVITKTVEAYKNVRSAAPLFATGLSWKPFLEEFKMAVSSLELDAGVGVPLIAYGKPTHRGWVENPDLLPILARMTFIRLQKMLKVNTDNMRAEDLVKAGLCDPIRVFVKGEPHKQSKLDEGRYRLIMSVSLIDQMVARVLFQQQNKKEIDLWRAIPSKPGFGLSTDDQTVEFLEILSKTVGEDPENLCKNWRDHLIPTDCSGFDWSVSDWMLQDEMEVRNRLTADCTEMLRQLRKVWLKCISSSLLHLSDGSLYAQRVPGVQKSGSYNTSSSNSRVRYMAALYCGAEWAVTMGDDALESKSSNLQRYKELGFKVEVSGQLEFCSHIFESPSLAIPVNANKMLYKLIYGYNPECGNAEVIKNYLDAVLSVLNELRHDPALVEKLYEWLVPV</sequence>
<dbReference type="InterPro" id="IPR043502">
    <property type="entry name" value="DNA/RNA_pol_sf"/>
</dbReference>
<accession>A0A894KJ00</accession>
<organism evidence="8">
    <name type="scientific">Geolu virus</name>
    <dbReference type="NCBI Taxonomy" id="2800917"/>
    <lineage>
        <taxon>Viruses</taxon>
        <taxon>Riboviria</taxon>
    </lineage>
</organism>
<evidence type="ECO:0000256" key="6">
    <source>
        <dbReference type="RuleBase" id="RU364050"/>
    </source>
</evidence>
<keyword evidence="6 8" id="KW-0696">RNA-directed RNA polymerase</keyword>
<protein>
    <recommendedName>
        <fullName evidence="6">RNA-directed RNA polymerase</fullName>
        <ecNumber evidence="6">2.7.7.48</ecNumber>
    </recommendedName>
</protein>
<dbReference type="GO" id="GO:0003968">
    <property type="term" value="F:RNA-directed RNA polymerase activity"/>
    <property type="evidence" value="ECO:0007669"/>
    <property type="project" value="UniProtKB-KW"/>
</dbReference>